<evidence type="ECO:0000256" key="4">
    <source>
        <dbReference type="ARBA" id="ARBA00022723"/>
    </source>
</evidence>
<dbReference type="RefSeq" id="WP_015614586.1">
    <property type="nucleotide sequence ID" value="NC_021182.1"/>
</dbReference>
<keyword evidence="8" id="KW-0411">Iron-sulfur</keyword>
<keyword evidence="2" id="KW-0963">Cytoplasm</keyword>
<keyword evidence="11" id="KW-1185">Reference proteome</keyword>
<dbReference type="InterPro" id="IPR004453">
    <property type="entry name" value="QueG"/>
</dbReference>
<keyword evidence="1" id="KW-0004">4Fe-4S</keyword>
<evidence type="ECO:0000313" key="10">
    <source>
        <dbReference type="EMBL" id="AGK96263.1"/>
    </source>
</evidence>
<organism evidence="10 11">
    <name type="scientific">Clostridium pasteurianum BC1</name>
    <dbReference type="NCBI Taxonomy" id="86416"/>
    <lineage>
        <taxon>Bacteria</taxon>
        <taxon>Bacillati</taxon>
        <taxon>Bacillota</taxon>
        <taxon>Clostridia</taxon>
        <taxon>Eubacteriales</taxon>
        <taxon>Clostridiaceae</taxon>
        <taxon>Clostridium</taxon>
    </lineage>
</organism>
<gene>
    <name evidence="10" type="ORF">Clopa_1275</name>
</gene>
<dbReference type="Pfam" id="PF08331">
    <property type="entry name" value="QueG_DUF1730"/>
    <property type="match status" value="1"/>
</dbReference>
<evidence type="ECO:0000256" key="7">
    <source>
        <dbReference type="ARBA" id="ARBA00023004"/>
    </source>
</evidence>
<accession>R4K117</accession>
<name>R4K117_CLOPA</name>
<dbReference type="GO" id="GO:0008616">
    <property type="term" value="P:tRNA queuosine(34) biosynthetic process"/>
    <property type="evidence" value="ECO:0007669"/>
    <property type="project" value="UniProtKB-KW"/>
</dbReference>
<evidence type="ECO:0000259" key="9">
    <source>
        <dbReference type="PROSITE" id="PS51379"/>
    </source>
</evidence>
<dbReference type="PROSITE" id="PS51379">
    <property type="entry name" value="4FE4S_FER_2"/>
    <property type="match status" value="1"/>
</dbReference>
<dbReference type="PANTHER" id="PTHR30002">
    <property type="entry name" value="EPOXYQUEUOSINE REDUCTASE"/>
    <property type="match status" value="1"/>
</dbReference>
<dbReference type="eggNOG" id="COG1600">
    <property type="taxonomic scope" value="Bacteria"/>
</dbReference>
<dbReference type="AlphaFoldDB" id="R4K117"/>
<dbReference type="GO" id="GO:0046872">
    <property type="term" value="F:metal ion binding"/>
    <property type="evidence" value="ECO:0007669"/>
    <property type="project" value="UniProtKB-KW"/>
</dbReference>
<dbReference type="PATRIC" id="fig|86416.3.peg.1274"/>
<protein>
    <submittedName>
        <fullName evidence="10">Uncharacterized Fe-S protein</fullName>
    </submittedName>
</protein>
<dbReference type="InterPro" id="IPR013542">
    <property type="entry name" value="QueG_DUF1730"/>
</dbReference>
<dbReference type="GO" id="GO:0052693">
    <property type="term" value="F:epoxyqueuosine reductase activity"/>
    <property type="evidence" value="ECO:0007669"/>
    <property type="project" value="TreeGrafter"/>
</dbReference>
<dbReference type="STRING" id="86416.Clopa_1275"/>
<dbReference type="GO" id="GO:0051539">
    <property type="term" value="F:4 iron, 4 sulfur cluster binding"/>
    <property type="evidence" value="ECO:0007669"/>
    <property type="project" value="UniProtKB-KW"/>
</dbReference>
<dbReference type="NCBIfam" id="TIGR00276">
    <property type="entry name" value="tRNA epoxyqueuosine(34) reductase QueG"/>
    <property type="match status" value="1"/>
</dbReference>
<dbReference type="OrthoDB" id="9784571at2"/>
<evidence type="ECO:0000256" key="1">
    <source>
        <dbReference type="ARBA" id="ARBA00022485"/>
    </source>
</evidence>
<keyword evidence="6" id="KW-0560">Oxidoreductase</keyword>
<keyword evidence="4" id="KW-0479">Metal-binding</keyword>
<reference evidence="10 11" key="1">
    <citation type="submission" date="2012-01" db="EMBL/GenBank/DDBJ databases">
        <title>Complete sequence of chromosome of Clostridium pasteurianum BC1.</title>
        <authorList>
            <consortium name="US DOE Joint Genome Institute"/>
            <person name="Lucas S."/>
            <person name="Han J."/>
            <person name="Lapidus A."/>
            <person name="Cheng J.-F."/>
            <person name="Goodwin L."/>
            <person name="Pitluck S."/>
            <person name="Peters L."/>
            <person name="Mikhailova N."/>
            <person name="Teshima H."/>
            <person name="Detter J.C."/>
            <person name="Han C."/>
            <person name="Tapia R."/>
            <person name="Land M."/>
            <person name="Hauser L."/>
            <person name="Kyrpides N."/>
            <person name="Ivanova N."/>
            <person name="Pagani I."/>
            <person name="Dunn J."/>
            <person name="Taghavi S."/>
            <person name="Francis A."/>
            <person name="van der Lelie D."/>
            <person name="Woyke T."/>
        </authorList>
    </citation>
    <scope>NUCLEOTIDE SEQUENCE [LARGE SCALE GENOMIC DNA]</scope>
    <source>
        <strain evidence="10 11">BC1</strain>
    </source>
</reference>
<evidence type="ECO:0000256" key="2">
    <source>
        <dbReference type="ARBA" id="ARBA00022490"/>
    </source>
</evidence>
<dbReference type="Pfam" id="PF13484">
    <property type="entry name" value="Fer4_16"/>
    <property type="match status" value="1"/>
</dbReference>
<feature type="domain" description="4Fe-4S ferredoxin-type" evidence="9">
    <location>
        <begin position="166"/>
        <end position="196"/>
    </location>
</feature>
<dbReference type="Gene3D" id="3.30.70.20">
    <property type="match status" value="1"/>
</dbReference>
<evidence type="ECO:0000256" key="5">
    <source>
        <dbReference type="ARBA" id="ARBA00022785"/>
    </source>
</evidence>
<evidence type="ECO:0000256" key="6">
    <source>
        <dbReference type="ARBA" id="ARBA00023002"/>
    </source>
</evidence>
<dbReference type="PROSITE" id="PS00198">
    <property type="entry name" value="4FE4S_FER_1"/>
    <property type="match status" value="1"/>
</dbReference>
<evidence type="ECO:0000256" key="3">
    <source>
        <dbReference type="ARBA" id="ARBA00022694"/>
    </source>
</evidence>
<keyword evidence="7" id="KW-0408">Iron</keyword>
<evidence type="ECO:0000256" key="8">
    <source>
        <dbReference type="ARBA" id="ARBA00023014"/>
    </source>
</evidence>
<evidence type="ECO:0000313" key="11">
    <source>
        <dbReference type="Proteomes" id="UP000013523"/>
    </source>
</evidence>
<dbReference type="SUPFAM" id="SSF46548">
    <property type="entry name" value="alpha-helical ferredoxin"/>
    <property type="match status" value="1"/>
</dbReference>
<dbReference type="KEGG" id="cpas:Clopa_1275"/>
<dbReference type="HOGENOM" id="CLU_030790_2_1_9"/>
<dbReference type="InterPro" id="IPR017896">
    <property type="entry name" value="4Fe4S_Fe-S-bd"/>
</dbReference>
<dbReference type="InterPro" id="IPR017900">
    <property type="entry name" value="4Fe4S_Fe_S_CS"/>
</dbReference>
<dbReference type="Proteomes" id="UP000013523">
    <property type="component" value="Chromosome"/>
</dbReference>
<keyword evidence="3" id="KW-0819">tRNA processing</keyword>
<dbReference type="PANTHER" id="PTHR30002:SF4">
    <property type="entry name" value="EPOXYQUEUOSINE REDUCTASE"/>
    <property type="match status" value="1"/>
</dbReference>
<keyword evidence="5" id="KW-0671">Queuosine biosynthesis</keyword>
<dbReference type="EMBL" id="CP003261">
    <property type="protein sequence ID" value="AGK96263.1"/>
    <property type="molecule type" value="Genomic_DNA"/>
</dbReference>
<proteinExistence type="predicted"/>
<sequence>MSNKSHIIDFCKKLGISEIGFCKCETFYELEIYLNKRKTLKLQNEFEEKDINKRINPNFYMEKGKTIISIAFPYRVNEYKREDVYFSSYTRGKDYHKVVSSYLEKVCNFIEAIGGRSEYFVDSNVLPERYIAYKSGVGFIGKNNMLINEKYGSYVFLGEIITDLSIEPDKSIKSKCGECERCINACPTKSINRDFNDPNICLSYITQKKHIEDEWFSRFNGRLFGCDTCQIVCPFNYEVEYSSIEDFQPLEFMSKVDLYELICMDNKTFNDKYKLSSCGWRGKNIIQRNALINFLLYKNNRMVENQKIISPYINEYLNRLLNFNKL</sequence>